<dbReference type="RefSeq" id="WP_054306635.1">
    <property type="nucleotide sequence ID" value="NZ_CAMIPJ010000001.1"/>
</dbReference>
<sequence length="119" mass="13068">MNRFTERMQRADRRVDRYFAEDPSVVLVIEGQARPVVAIFESPDDMALVQGGGEIQDHAPAISVYTADIVGLEKKCQALIGGASYWVTHIGADEAGRTRVKLARGVPGKEVDPINTWSK</sequence>
<dbReference type="SUPFAM" id="SSF69279">
    <property type="entry name" value="Phage tail proteins"/>
    <property type="match status" value="1"/>
</dbReference>
<gene>
    <name evidence="1" type="ORF">I5U13_14570</name>
</gene>
<dbReference type="Pfam" id="PF05354">
    <property type="entry name" value="Phage_attach"/>
    <property type="match status" value="1"/>
</dbReference>
<organism evidence="1 2">
    <name type="scientific">Serratia rubidaea</name>
    <name type="common">Serratia marinorubra</name>
    <dbReference type="NCBI Taxonomy" id="61652"/>
    <lineage>
        <taxon>Bacteria</taxon>
        <taxon>Pseudomonadati</taxon>
        <taxon>Pseudomonadota</taxon>
        <taxon>Gammaproteobacteria</taxon>
        <taxon>Enterobacterales</taxon>
        <taxon>Yersiniaceae</taxon>
        <taxon>Serratia</taxon>
    </lineage>
</organism>
<comment type="caution">
    <text evidence="1">The sequence shown here is derived from an EMBL/GenBank/DDBJ whole genome shotgun (WGS) entry which is preliminary data.</text>
</comment>
<keyword evidence="2" id="KW-1185">Reference proteome</keyword>
<dbReference type="InterPro" id="IPR053734">
    <property type="entry name" value="Phage_Head-Tail_Connect_sf"/>
</dbReference>
<dbReference type="InterPro" id="IPR008018">
    <property type="entry name" value="Phage_tail_attach_FII"/>
</dbReference>
<proteinExistence type="predicted"/>
<protein>
    <recommendedName>
        <fullName evidence="3">Phage Head-Tail Attachment</fullName>
    </recommendedName>
</protein>
<reference evidence="1 2" key="1">
    <citation type="submission" date="2020-11" db="EMBL/GenBank/DDBJ databases">
        <title>Enhanced detection system for hospital associated transmission using whole genome sequencing surveillance.</title>
        <authorList>
            <person name="Harrison L.H."/>
            <person name="Van Tyne D."/>
            <person name="Marsh J.W."/>
            <person name="Griffith M.P."/>
            <person name="Snyder D.J."/>
            <person name="Cooper V.S."/>
            <person name="Mustapha M."/>
        </authorList>
    </citation>
    <scope>NUCLEOTIDE SEQUENCE [LARGE SCALE GENOMIC DNA]</scope>
    <source>
        <strain evidence="1 2">SER00230</strain>
    </source>
</reference>
<evidence type="ECO:0000313" key="1">
    <source>
        <dbReference type="EMBL" id="MBH1930878.1"/>
    </source>
</evidence>
<name>A0ABS0MET8_SERRU</name>
<dbReference type="Gene3D" id="2.40.10.180">
    <property type="entry name" value="Phage tail proteins"/>
    <property type="match status" value="1"/>
</dbReference>
<dbReference type="Proteomes" id="UP000624159">
    <property type="component" value="Unassembled WGS sequence"/>
</dbReference>
<evidence type="ECO:0000313" key="2">
    <source>
        <dbReference type="Proteomes" id="UP000624159"/>
    </source>
</evidence>
<dbReference type="EMBL" id="JADULK010000007">
    <property type="protein sequence ID" value="MBH1930878.1"/>
    <property type="molecule type" value="Genomic_DNA"/>
</dbReference>
<evidence type="ECO:0008006" key="3">
    <source>
        <dbReference type="Google" id="ProtNLM"/>
    </source>
</evidence>
<accession>A0ABS0MET8</accession>